<dbReference type="Proteomes" id="UP001194746">
    <property type="component" value="Unassembled WGS sequence"/>
</dbReference>
<feature type="domain" description="F-box" evidence="2">
    <location>
        <begin position="6"/>
        <end position="45"/>
    </location>
</feature>
<accession>A0AAD4CHS6</accession>
<dbReference type="InterPro" id="IPR001810">
    <property type="entry name" value="F-box_dom"/>
</dbReference>
<dbReference type="AlphaFoldDB" id="A0AAD4CHS6"/>
<dbReference type="SUPFAM" id="SSF52047">
    <property type="entry name" value="RNI-like"/>
    <property type="match status" value="1"/>
</dbReference>
<evidence type="ECO:0000259" key="2">
    <source>
        <dbReference type="Pfam" id="PF00646"/>
    </source>
</evidence>
<evidence type="ECO:0000256" key="1">
    <source>
        <dbReference type="SAM" id="MobiDB-lite"/>
    </source>
</evidence>
<dbReference type="EMBL" id="VCAU01000072">
    <property type="protein sequence ID" value="KAF9886730.1"/>
    <property type="molecule type" value="Genomic_DNA"/>
</dbReference>
<keyword evidence="4" id="KW-1185">Reference proteome</keyword>
<dbReference type="InterPro" id="IPR036047">
    <property type="entry name" value="F-box-like_dom_sf"/>
</dbReference>
<evidence type="ECO:0000313" key="4">
    <source>
        <dbReference type="Proteomes" id="UP001194746"/>
    </source>
</evidence>
<organism evidence="3 4">
    <name type="scientific">Aspergillus nanangensis</name>
    <dbReference type="NCBI Taxonomy" id="2582783"/>
    <lineage>
        <taxon>Eukaryota</taxon>
        <taxon>Fungi</taxon>
        <taxon>Dikarya</taxon>
        <taxon>Ascomycota</taxon>
        <taxon>Pezizomycotina</taxon>
        <taxon>Eurotiomycetes</taxon>
        <taxon>Eurotiomycetidae</taxon>
        <taxon>Eurotiales</taxon>
        <taxon>Aspergillaceae</taxon>
        <taxon>Aspergillus</taxon>
        <taxon>Aspergillus subgen. Circumdati</taxon>
    </lineage>
</organism>
<dbReference type="SUPFAM" id="SSF81383">
    <property type="entry name" value="F-box domain"/>
    <property type="match status" value="1"/>
</dbReference>
<sequence length="450" mass="50127">MAIGLENCPLELVENIVGHLDVADVGNLRLTSRCLRSKATQSHFKYHFRSKRVRVTSSTLRKLASVTQSGSLGCEIRHLTLVGVVNTAAGDAVILQERQRDYEHLRDTGEIVRLLNGAFTNIGTLHSLCLEVTVSHPDGIHESPPILLGNWRHTWQIAAETFRLVFAALQNSQLRLETLNVFNGAHMQRCSIASDELSGVEYRVAGVDKTLGSLKSLSISVSQRVIEATVQPEPPSDGSAGEIHWFDREERASDDIQAEAQDERNFTGLSELIHSCPHLTSLEIHEYQVNKGLPVEVPRERLFQRIAELGNLPPLEDCILRGVVLRETDLLAFVQLLSRSLRRLSLVTVAMHSGTFRSIFDCLVNDCSKIHSLYLDELTVGRNLVHFTGVGEPRFSTWVGAHGGNTLRREGDEVRKPVPYHLPSGAPQPMSSPERSRWLQAQRLEYGPPT</sequence>
<protein>
    <recommendedName>
        <fullName evidence="2">F-box domain-containing protein</fullName>
    </recommendedName>
</protein>
<reference evidence="3" key="2">
    <citation type="submission" date="2020-02" db="EMBL/GenBank/DDBJ databases">
        <authorList>
            <person name="Gilchrist C.L.M."/>
            <person name="Chooi Y.-H."/>
        </authorList>
    </citation>
    <scope>NUCLEOTIDE SEQUENCE</scope>
    <source>
        <strain evidence="3">MST-FP2251</strain>
    </source>
</reference>
<proteinExistence type="predicted"/>
<reference evidence="3" key="1">
    <citation type="journal article" date="2019" name="Beilstein J. Org. Chem.">
        <title>Nanangenines: drimane sesquiterpenoids as the dominant metabolite cohort of a novel Australian fungus, Aspergillus nanangensis.</title>
        <authorList>
            <person name="Lacey H.J."/>
            <person name="Gilchrist C.L.M."/>
            <person name="Crombie A."/>
            <person name="Kalaitzis J.A."/>
            <person name="Vuong D."/>
            <person name="Rutledge P.J."/>
            <person name="Turner P."/>
            <person name="Pitt J.I."/>
            <person name="Lacey E."/>
            <person name="Chooi Y.H."/>
            <person name="Piggott A.M."/>
        </authorList>
    </citation>
    <scope>NUCLEOTIDE SEQUENCE</scope>
    <source>
        <strain evidence="3">MST-FP2251</strain>
    </source>
</reference>
<dbReference type="InterPro" id="IPR032675">
    <property type="entry name" value="LRR_dom_sf"/>
</dbReference>
<gene>
    <name evidence="3" type="ORF">FE257_011107</name>
</gene>
<evidence type="ECO:0000313" key="3">
    <source>
        <dbReference type="EMBL" id="KAF9886730.1"/>
    </source>
</evidence>
<dbReference type="Gene3D" id="3.80.10.10">
    <property type="entry name" value="Ribonuclease Inhibitor"/>
    <property type="match status" value="1"/>
</dbReference>
<feature type="region of interest" description="Disordered" evidence="1">
    <location>
        <begin position="409"/>
        <end position="436"/>
    </location>
</feature>
<comment type="caution">
    <text evidence="3">The sequence shown here is derived from an EMBL/GenBank/DDBJ whole genome shotgun (WGS) entry which is preliminary data.</text>
</comment>
<dbReference type="Pfam" id="PF00646">
    <property type="entry name" value="F-box"/>
    <property type="match status" value="1"/>
</dbReference>
<name>A0AAD4CHS6_ASPNN</name>